<proteinExistence type="predicted"/>
<keyword evidence="2" id="KW-1185">Reference proteome</keyword>
<sequence length="170" mass="19884">MRILLLLLLLNFPGERLEPEELIGRQVSELYEWGWTSTHEEVGYYKFKPAEMRFCDRWIRELEVRTNDQGTITEVSFQLREVVQHNLYRRIGEKYGEATHMSVADGATVTGQVEVLNDSTQNIFAKPDFSAKDVAIEEKPLFLSWRKEGYSLEVLNQYVVGTSLFQFKKR</sequence>
<accession>A0A2A4GEL7</accession>
<dbReference type="AlphaFoldDB" id="A0A2A4GEL7"/>
<evidence type="ECO:0000313" key="2">
    <source>
        <dbReference type="Proteomes" id="UP000219559"/>
    </source>
</evidence>
<dbReference type="RefSeq" id="WP_097441970.1">
    <property type="nucleotide sequence ID" value="NZ_NBWU01000001.1"/>
</dbReference>
<comment type="caution">
    <text evidence="1">The sequence shown here is derived from an EMBL/GenBank/DDBJ whole genome shotgun (WGS) entry which is preliminary data.</text>
</comment>
<gene>
    <name evidence="1" type="ORF">B7P33_03905</name>
</gene>
<reference evidence="1 2" key="1">
    <citation type="submission" date="2017-04" db="EMBL/GenBank/DDBJ databases">
        <title>A new member of the family Flavobacteriaceae isolated from ascidians.</title>
        <authorList>
            <person name="Chen L."/>
        </authorList>
    </citation>
    <scope>NUCLEOTIDE SEQUENCE [LARGE SCALE GENOMIC DNA]</scope>
    <source>
        <strain evidence="1 2">HQA918</strain>
    </source>
</reference>
<dbReference type="OrthoDB" id="1164990at2"/>
<dbReference type="EMBL" id="NBWU01000001">
    <property type="protein sequence ID" value="PCE66448.1"/>
    <property type="molecule type" value="Genomic_DNA"/>
</dbReference>
<organism evidence="1 2">
    <name type="scientific">Sediminicola luteus</name>
    <dbReference type="NCBI Taxonomy" id="319238"/>
    <lineage>
        <taxon>Bacteria</taxon>
        <taxon>Pseudomonadati</taxon>
        <taxon>Bacteroidota</taxon>
        <taxon>Flavobacteriia</taxon>
        <taxon>Flavobacteriales</taxon>
        <taxon>Flavobacteriaceae</taxon>
        <taxon>Sediminicola</taxon>
    </lineage>
</organism>
<name>A0A2A4GEL7_9FLAO</name>
<protein>
    <submittedName>
        <fullName evidence="1">Uncharacterized protein</fullName>
    </submittedName>
</protein>
<evidence type="ECO:0000313" key="1">
    <source>
        <dbReference type="EMBL" id="PCE66448.1"/>
    </source>
</evidence>
<dbReference type="Proteomes" id="UP000219559">
    <property type="component" value="Unassembled WGS sequence"/>
</dbReference>